<reference evidence="2" key="2">
    <citation type="submission" date="2021-03" db="UniProtKB">
        <authorList>
            <consortium name="EnsemblPlants"/>
        </authorList>
    </citation>
    <scope>IDENTIFICATION</scope>
</reference>
<proteinExistence type="predicted"/>
<dbReference type="Pfam" id="PF13456">
    <property type="entry name" value="RVT_3"/>
    <property type="match status" value="1"/>
</dbReference>
<name>A0A803MAL9_CHEQI</name>
<accession>A0A803MAL9</accession>
<dbReference type="InterPro" id="IPR044730">
    <property type="entry name" value="RNase_H-like_dom_plant"/>
</dbReference>
<dbReference type="InterPro" id="IPR012337">
    <property type="entry name" value="RNaseH-like_sf"/>
</dbReference>
<dbReference type="Proteomes" id="UP000596660">
    <property type="component" value="Unplaced"/>
</dbReference>
<dbReference type="CDD" id="cd06222">
    <property type="entry name" value="RNase_H_like"/>
    <property type="match status" value="1"/>
</dbReference>
<reference evidence="2" key="1">
    <citation type="journal article" date="2017" name="Nature">
        <title>The genome of Chenopodium quinoa.</title>
        <authorList>
            <person name="Jarvis D.E."/>
            <person name="Ho Y.S."/>
            <person name="Lightfoot D.J."/>
            <person name="Schmoeckel S.M."/>
            <person name="Li B."/>
            <person name="Borm T.J.A."/>
            <person name="Ohyanagi H."/>
            <person name="Mineta K."/>
            <person name="Michell C.T."/>
            <person name="Saber N."/>
            <person name="Kharbatia N.M."/>
            <person name="Rupper R.R."/>
            <person name="Sharp A.R."/>
            <person name="Dally N."/>
            <person name="Boughton B.A."/>
            <person name="Woo Y.H."/>
            <person name="Gao G."/>
            <person name="Schijlen E.G.W.M."/>
            <person name="Guo X."/>
            <person name="Momin A.A."/>
            <person name="Negrao S."/>
            <person name="Al-Babili S."/>
            <person name="Gehring C."/>
            <person name="Roessner U."/>
            <person name="Jung C."/>
            <person name="Murphy K."/>
            <person name="Arold S.T."/>
            <person name="Gojobori T."/>
            <person name="van der Linden C.G."/>
            <person name="van Loo E.N."/>
            <person name="Jellen E.N."/>
            <person name="Maughan P.J."/>
            <person name="Tester M."/>
        </authorList>
    </citation>
    <scope>NUCLEOTIDE SEQUENCE [LARGE SCALE GENOMIC DNA]</scope>
    <source>
        <strain evidence="2">cv. PI 614886</strain>
    </source>
</reference>
<dbReference type="GO" id="GO:0003676">
    <property type="term" value="F:nucleic acid binding"/>
    <property type="evidence" value="ECO:0007669"/>
    <property type="project" value="InterPro"/>
</dbReference>
<dbReference type="AlphaFoldDB" id="A0A803MAL9"/>
<dbReference type="InterPro" id="IPR002156">
    <property type="entry name" value="RNaseH_domain"/>
</dbReference>
<sequence>MSSLHSHEVFQGEDDSLLAYLHPPELSSSPPPGFHLISLGLEWSSVPRYIIISDAAWKNDENREGLDWSLLQTTLNDNVGKGGYDFGSASSAVHAEALACLKSLKWALKVHLTSVEVYTDSFNLVSMLQGDSTQDIRLVWTLKEIRNRGKLFTTCTIRKVDKNMVAGAHNKAQLAIGILKNDARGVAFPRFLPLDSLVAVCLIYFLKINA</sequence>
<dbReference type="GO" id="GO:0004523">
    <property type="term" value="F:RNA-DNA hybrid ribonuclease activity"/>
    <property type="evidence" value="ECO:0007669"/>
    <property type="project" value="InterPro"/>
</dbReference>
<dbReference type="InterPro" id="IPR036397">
    <property type="entry name" value="RNaseH_sf"/>
</dbReference>
<dbReference type="EnsemblPlants" id="AUR62026136-RA">
    <property type="protein sequence ID" value="AUR62026136-RA:cds"/>
    <property type="gene ID" value="AUR62026136"/>
</dbReference>
<evidence type="ECO:0000313" key="3">
    <source>
        <dbReference type="Proteomes" id="UP000596660"/>
    </source>
</evidence>
<dbReference type="Gramene" id="AUR62026136-RA">
    <property type="protein sequence ID" value="AUR62026136-RA:cds"/>
    <property type="gene ID" value="AUR62026136"/>
</dbReference>
<evidence type="ECO:0000313" key="2">
    <source>
        <dbReference type="EnsemblPlants" id="AUR62026136-RA:cds"/>
    </source>
</evidence>
<dbReference type="SUPFAM" id="SSF53098">
    <property type="entry name" value="Ribonuclease H-like"/>
    <property type="match status" value="1"/>
</dbReference>
<organism evidence="2 3">
    <name type="scientific">Chenopodium quinoa</name>
    <name type="common">Quinoa</name>
    <dbReference type="NCBI Taxonomy" id="63459"/>
    <lineage>
        <taxon>Eukaryota</taxon>
        <taxon>Viridiplantae</taxon>
        <taxon>Streptophyta</taxon>
        <taxon>Embryophyta</taxon>
        <taxon>Tracheophyta</taxon>
        <taxon>Spermatophyta</taxon>
        <taxon>Magnoliopsida</taxon>
        <taxon>eudicotyledons</taxon>
        <taxon>Gunneridae</taxon>
        <taxon>Pentapetalae</taxon>
        <taxon>Caryophyllales</taxon>
        <taxon>Chenopodiaceae</taxon>
        <taxon>Chenopodioideae</taxon>
        <taxon>Atripliceae</taxon>
        <taxon>Chenopodium</taxon>
    </lineage>
</organism>
<keyword evidence="3" id="KW-1185">Reference proteome</keyword>
<protein>
    <recommendedName>
        <fullName evidence="1">RNase H type-1 domain-containing protein</fullName>
    </recommendedName>
</protein>
<dbReference type="Gene3D" id="3.30.420.10">
    <property type="entry name" value="Ribonuclease H-like superfamily/Ribonuclease H"/>
    <property type="match status" value="1"/>
</dbReference>
<feature type="domain" description="RNase H type-1" evidence="1">
    <location>
        <begin position="54"/>
        <end position="173"/>
    </location>
</feature>
<evidence type="ECO:0000259" key="1">
    <source>
        <dbReference type="Pfam" id="PF13456"/>
    </source>
</evidence>